<evidence type="ECO:0000313" key="7">
    <source>
        <dbReference type="Proteomes" id="UP000032680"/>
    </source>
</evidence>
<proteinExistence type="predicted"/>
<dbReference type="PROSITE" id="PS51296">
    <property type="entry name" value="RIESKE"/>
    <property type="match status" value="1"/>
</dbReference>
<dbReference type="PANTHER" id="PTHR40261">
    <property type="match status" value="1"/>
</dbReference>
<keyword evidence="3" id="KW-0408">Iron</keyword>
<keyword evidence="4" id="KW-0411">Iron-sulfur</keyword>
<name>A0A0D6P3I6_9PROT</name>
<evidence type="ECO:0000256" key="2">
    <source>
        <dbReference type="ARBA" id="ARBA00022723"/>
    </source>
</evidence>
<dbReference type="AlphaFoldDB" id="A0A0D6P3I6"/>
<sequence>MDGLRRTLCALADIPDGGARGFGPAPGGFTGLFAVRRGDTVVVYVNACPHLGVSLDWAPDRFLTADGTRIICSTHGAEFRIEDGHCLRGPCAGDRLTAVPFLLQEGMVTVDADAGI</sequence>
<dbReference type="GO" id="GO:0051537">
    <property type="term" value="F:2 iron, 2 sulfur cluster binding"/>
    <property type="evidence" value="ECO:0007669"/>
    <property type="project" value="UniProtKB-KW"/>
</dbReference>
<dbReference type="Pfam" id="PF00355">
    <property type="entry name" value="Rieske"/>
    <property type="match status" value="1"/>
</dbReference>
<evidence type="ECO:0000256" key="4">
    <source>
        <dbReference type="ARBA" id="ARBA00023014"/>
    </source>
</evidence>
<keyword evidence="2" id="KW-0479">Metal-binding</keyword>
<dbReference type="RefSeq" id="WP_048859654.1">
    <property type="nucleotide sequence ID" value="NZ_BANB01000021.1"/>
</dbReference>
<dbReference type="InterPro" id="IPR036922">
    <property type="entry name" value="Rieske_2Fe-2S_sf"/>
</dbReference>
<reference evidence="6 7" key="1">
    <citation type="submission" date="2012-11" db="EMBL/GenBank/DDBJ databases">
        <title>Whole genome sequence of Acidisphaera rubrifaciens HS-AP3.</title>
        <authorList>
            <person name="Azuma Y."/>
            <person name="Higashiura N."/>
            <person name="Hirakawa H."/>
            <person name="Matsushita K."/>
        </authorList>
    </citation>
    <scope>NUCLEOTIDE SEQUENCE [LARGE SCALE GENOMIC DNA]</scope>
    <source>
        <strain evidence="6 7">HS-AP3</strain>
    </source>
</reference>
<accession>A0A0D6P3I6</accession>
<dbReference type="EMBL" id="BANB01000021">
    <property type="protein sequence ID" value="GAN75906.1"/>
    <property type="molecule type" value="Genomic_DNA"/>
</dbReference>
<dbReference type="Gene3D" id="2.102.10.10">
    <property type="entry name" value="Rieske [2Fe-2S] iron-sulphur domain"/>
    <property type="match status" value="1"/>
</dbReference>
<dbReference type="PANTHER" id="PTHR40261:SF1">
    <property type="entry name" value="RIESKE DOMAIN-CONTAINING PROTEIN"/>
    <property type="match status" value="1"/>
</dbReference>
<evidence type="ECO:0000256" key="3">
    <source>
        <dbReference type="ARBA" id="ARBA00023004"/>
    </source>
</evidence>
<keyword evidence="1" id="KW-0001">2Fe-2S</keyword>
<dbReference type="GO" id="GO:0046872">
    <property type="term" value="F:metal ion binding"/>
    <property type="evidence" value="ECO:0007669"/>
    <property type="project" value="UniProtKB-KW"/>
</dbReference>
<dbReference type="SUPFAM" id="SSF50022">
    <property type="entry name" value="ISP domain"/>
    <property type="match status" value="1"/>
</dbReference>
<dbReference type="Proteomes" id="UP000032680">
    <property type="component" value="Unassembled WGS sequence"/>
</dbReference>
<comment type="caution">
    <text evidence="6">The sequence shown here is derived from an EMBL/GenBank/DDBJ whole genome shotgun (WGS) entry which is preliminary data.</text>
</comment>
<organism evidence="6 7">
    <name type="scientific">Acidisphaera rubrifaciens HS-AP3</name>
    <dbReference type="NCBI Taxonomy" id="1231350"/>
    <lineage>
        <taxon>Bacteria</taxon>
        <taxon>Pseudomonadati</taxon>
        <taxon>Pseudomonadota</taxon>
        <taxon>Alphaproteobacteria</taxon>
        <taxon>Acetobacterales</taxon>
        <taxon>Acetobacteraceae</taxon>
        <taxon>Acidisphaera</taxon>
    </lineage>
</organism>
<evidence type="ECO:0000256" key="1">
    <source>
        <dbReference type="ARBA" id="ARBA00022714"/>
    </source>
</evidence>
<keyword evidence="7" id="KW-1185">Reference proteome</keyword>
<dbReference type="OrthoDB" id="9800776at2"/>
<evidence type="ECO:0000259" key="5">
    <source>
        <dbReference type="PROSITE" id="PS51296"/>
    </source>
</evidence>
<protein>
    <submittedName>
        <fullName evidence="6">Rieske (2Fe-2S)</fullName>
    </submittedName>
</protein>
<evidence type="ECO:0000313" key="6">
    <source>
        <dbReference type="EMBL" id="GAN75906.1"/>
    </source>
</evidence>
<gene>
    <name evidence="6" type="ORF">Asru_0021_04</name>
</gene>
<dbReference type="CDD" id="cd03467">
    <property type="entry name" value="Rieske"/>
    <property type="match status" value="1"/>
</dbReference>
<feature type="domain" description="Rieske" evidence="5">
    <location>
        <begin position="6"/>
        <end position="110"/>
    </location>
</feature>
<dbReference type="InterPro" id="IPR017941">
    <property type="entry name" value="Rieske_2Fe-2S"/>
</dbReference>